<feature type="compositionally biased region" description="Pro residues" evidence="6">
    <location>
        <begin position="35"/>
        <end position="45"/>
    </location>
</feature>
<dbReference type="InterPro" id="IPR050131">
    <property type="entry name" value="Peptidase_S8_subtilisin-like"/>
</dbReference>
<dbReference type="GO" id="GO:0004252">
    <property type="term" value="F:serine-type endopeptidase activity"/>
    <property type="evidence" value="ECO:0007669"/>
    <property type="project" value="InterPro"/>
</dbReference>
<accession>A0A3B0RGW8</accession>
<dbReference type="PRINTS" id="PR00723">
    <property type="entry name" value="SUBTILISIN"/>
</dbReference>
<dbReference type="PROSITE" id="PS00138">
    <property type="entry name" value="SUBTILASE_SER"/>
    <property type="match status" value="1"/>
</dbReference>
<evidence type="ECO:0000256" key="5">
    <source>
        <dbReference type="ARBA" id="ARBA00022825"/>
    </source>
</evidence>
<dbReference type="GO" id="GO:0006508">
    <property type="term" value="P:proteolysis"/>
    <property type="evidence" value="ECO:0007669"/>
    <property type="project" value="UniProtKB-KW"/>
</dbReference>
<dbReference type="Pfam" id="PF00082">
    <property type="entry name" value="Peptidase_S8"/>
    <property type="match status" value="1"/>
</dbReference>
<sequence length="779" mass="82177">MIKILIRAFLVISTSVLLVSCGGSPSGQAPSGNVAPPPPPPPPTPTNYNTVEFRNNYGLDQLKALAAYDAGATGQGITVAVIDSGIDIDNSQIQANIHPDSTNIATGNKADLDDLDGHGTGVSGVIAAIRNPSDRSNVNTHGVAFNAQIMALNAASPGSCETTDGCTFSDPHIAQALDYARVRGVKIVNISLGGDGFNSTVLVDSYRRAVNAGMVIILAAGNRDPGDTDLVLSQPENSASVAWAPWANGQIIVAGAVDQSSTISTNSHKAGTLAKDVFLVAAGVDVPSLGLPDPDTGNERFFLWSGTSFAAPHIAGAAALLFEAFPNLTGPEVADLLFTTATDLGAVGSDVIYGRGLINLEEAFKPQGTSSIAVKTAAGSSAIVGFAGSALLGGEAFGGFAGLTAGMENSLLLDGYNRSFRVDLGQRVFGQGQAVRLDNLIGSRRGSRSSSLKLGLSAQVNLSWREDWRFQEVEENYFSNQNTAKNRARDLRMKLDLTLNANQSMTFAQGLSIKEALEDYNQDEFLTIGREDFLALVGRKNSQSAVFGQKLSGRTKLGLVMSHGTAQWQQYRLKSNSYVMMARLDHRLTRSVALGVDLGVMDEKGSILGSLSSGAVSLGRGATTTFVNGRFGWAMAGGMNFFARASYGLTNVAAAELSLVEKIGNLRSGSFSIGLTGDSLLQKGDRLSFAVSQPLRVSGGYANISYVAARNYQTNNLSFVSNQVSLTPGGREIDFELAYRMADIFGARVELNVLHQVNPGHNRANRDNTGVLIRLGSEF</sequence>
<dbReference type="InterPro" id="IPR034061">
    <property type="entry name" value="Peptidases_S8_Autotransporter"/>
</dbReference>
<evidence type="ECO:0000256" key="1">
    <source>
        <dbReference type="ARBA" id="ARBA00011073"/>
    </source>
</evidence>
<dbReference type="InterPro" id="IPR022398">
    <property type="entry name" value="Peptidase_S8_His-AS"/>
</dbReference>
<feature type="domain" description="Peptidase S8/S53" evidence="7">
    <location>
        <begin position="74"/>
        <end position="356"/>
    </location>
</feature>
<dbReference type="InterPro" id="IPR023828">
    <property type="entry name" value="Peptidase_S8_Ser-AS"/>
</dbReference>
<keyword evidence="5" id="KW-0720">Serine protease</keyword>
<dbReference type="InterPro" id="IPR015500">
    <property type="entry name" value="Peptidase_S8_subtilisin-rel"/>
</dbReference>
<dbReference type="Gene3D" id="3.40.50.200">
    <property type="entry name" value="Peptidase S8/S53 domain"/>
    <property type="match status" value="1"/>
</dbReference>
<dbReference type="PANTHER" id="PTHR43806">
    <property type="entry name" value="PEPTIDASE S8"/>
    <property type="match status" value="1"/>
</dbReference>
<dbReference type="PROSITE" id="PS51892">
    <property type="entry name" value="SUBTILASE"/>
    <property type="match status" value="1"/>
</dbReference>
<dbReference type="InterPro" id="IPR036852">
    <property type="entry name" value="Peptidase_S8/S53_dom_sf"/>
</dbReference>
<keyword evidence="2" id="KW-0645">Protease</keyword>
<dbReference type="PROSITE" id="PS51257">
    <property type="entry name" value="PROKAR_LIPOPROTEIN"/>
    <property type="match status" value="1"/>
</dbReference>
<reference evidence="8" key="1">
    <citation type="submission" date="2018-06" db="EMBL/GenBank/DDBJ databases">
        <authorList>
            <person name="Zhirakovskaya E."/>
        </authorList>
    </citation>
    <scope>NUCLEOTIDE SEQUENCE</scope>
</reference>
<evidence type="ECO:0000256" key="2">
    <source>
        <dbReference type="ARBA" id="ARBA00022670"/>
    </source>
</evidence>
<organism evidence="8">
    <name type="scientific">hydrothermal vent metagenome</name>
    <dbReference type="NCBI Taxonomy" id="652676"/>
    <lineage>
        <taxon>unclassified sequences</taxon>
        <taxon>metagenomes</taxon>
        <taxon>ecological metagenomes</taxon>
    </lineage>
</organism>
<comment type="similarity">
    <text evidence="1">Belongs to the peptidase S8 family.</text>
</comment>
<evidence type="ECO:0000259" key="7">
    <source>
        <dbReference type="Pfam" id="PF00082"/>
    </source>
</evidence>
<proteinExistence type="inferred from homology"/>
<evidence type="ECO:0000256" key="6">
    <source>
        <dbReference type="SAM" id="MobiDB-lite"/>
    </source>
</evidence>
<dbReference type="InterPro" id="IPR000209">
    <property type="entry name" value="Peptidase_S8/S53_dom"/>
</dbReference>
<dbReference type="CDD" id="cd04848">
    <property type="entry name" value="Peptidases_S8_Autotransporter_serine_protease_like"/>
    <property type="match status" value="1"/>
</dbReference>
<dbReference type="EMBL" id="UOED01000074">
    <property type="protein sequence ID" value="VAV92250.1"/>
    <property type="molecule type" value="Genomic_DNA"/>
</dbReference>
<evidence type="ECO:0000313" key="8">
    <source>
        <dbReference type="EMBL" id="VAV92250.1"/>
    </source>
</evidence>
<evidence type="ECO:0000256" key="3">
    <source>
        <dbReference type="ARBA" id="ARBA00022729"/>
    </source>
</evidence>
<evidence type="ECO:0000256" key="4">
    <source>
        <dbReference type="ARBA" id="ARBA00022801"/>
    </source>
</evidence>
<protein>
    <recommendedName>
        <fullName evidence="7">Peptidase S8/S53 domain-containing protein</fullName>
    </recommendedName>
</protein>
<name>A0A3B0RGW8_9ZZZZ</name>
<dbReference type="InterPro" id="IPR023827">
    <property type="entry name" value="Peptidase_S8_Asp-AS"/>
</dbReference>
<dbReference type="PANTHER" id="PTHR43806:SF11">
    <property type="entry name" value="CEREVISIN-RELATED"/>
    <property type="match status" value="1"/>
</dbReference>
<keyword evidence="3" id="KW-0732">Signal</keyword>
<keyword evidence="4" id="KW-0378">Hydrolase</keyword>
<dbReference type="SUPFAM" id="SSF52743">
    <property type="entry name" value="Subtilisin-like"/>
    <property type="match status" value="1"/>
</dbReference>
<dbReference type="AlphaFoldDB" id="A0A3B0RGW8"/>
<dbReference type="PROSITE" id="PS00136">
    <property type="entry name" value="SUBTILASE_ASP"/>
    <property type="match status" value="1"/>
</dbReference>
<dbReference type="PROSITE" id="PS00137">
    <property type="entry name" value="SUBTILASE_HIS"/>
    <property type="match status" value="1"/>
</dbReference>
<feature type="region of interest" description="Disordered" evidence="6">
    <location>
        <begin position="26"/>
        <end position="47"/>
    </location>
</feature>
<gene>
    <name evidence="8" type="ORF">MNBD_ALPHA02-899</name>
</gene>